<protein>
    <submittedName>
        <fullName evidence="6">ABC transporter ATP-binding protein</fullName>
    </submittedName>
</protein>
<dbReference type="KEGG" id="sjv:SJAV_09700"/>
<dbReference type="InterPro" id="IPR003593">
    <property type="entry name" value="AAA+_ATPase"/>
</dbReference>
<comment type="similarity">
    <text evidence="1">Belongs to the ABC transporter superfamily.</text>
</comment>
<evidence type="ECO:0000256" key="1">
    <source>
        <dbReference type="ARBA" id="ARBA00005417"/>
    </source>
</evidence>
<dbReference type="CDD" id="cd03263">
    <property type="entry name" value="ABC_subfamily_A"/>
    <property type="match status" value="1"/>
</dbReference>
<dbReference type="GO" id="GO:0016887">
    <property type="term" value="F:ATP hydrolysis activity"/>
    <property type="evidence" value="ECO:0007669"/>
    <property type="project" value="InterPro"/>
</dbReference>
<evidence type="ECO:0000256" key="3">
    <source>
        <dbReference type="ARBA" id="ARBA00022741"/>
    </source>
</evidence>
<dbReference type="InterPro" id="IPR050763">
    <property type="entry name" value="ABC_transporter_ATP-binding"/>
</dbReference>
<dbReference type="Pfam" id="PF00005">
    <property type="entry name" value="ABC_tran"/>
    <property type="match status" value="1"/>
</dbReference>
<name>A0AAT9GQW2_9CREN</name>
<accession>A0AAT9GQW2</accession>
<sequence>MIIDVRNIWKSYGKIIANENISLFVNEGEIIALLGPNGAGKTTLVKQIYGELIPDKGEIRVFGKKPTDRSVKRLMGVIPQETEPFEDLTVWDNIYYFGRLKGVDKKILKENVEELIQKLDLSSKRNTLVRDLSGGLKRRTLIAMALVNKPKLIVLDEPTTGLDPEARREVWNILLSLKKEGKSMLLTTHYLDEAERLADRIYLINRKVILEGTTSQIKEKFSDWYEIIDYTTGKVLKVKGEEELKKLIMTLKGKFEVRLPTLEEIYLEVMKDVERIS</sequence>
<evidence type="ECO:0000256" key="4">
    <source>
        <dbReference type="ARBA" id="ARBA00022840"/>
    </source>
</evidence>
<keyword evidence="2" id="KW-0813">Transport</keyword>
<evidence type="ECO:0000313" key="6">
    <source>
        <dbReference type="EMBL" id="BFH73026.1"/>
    </source>
</evidence>
<evidence type="ECO:0000256" key="2">
    <source>
        <dbReference type="ARBA" id="ARBA00022448"/>
    </source>
</evidence>
<reference evidence="6" key="1">
    <citation type="submission" date="2024-03" db="EMBL/GenBank/DDBJ databases">
        <title>Complete genome sequence of Sulfurisphaera javensis strain KD-1.</title>
        <authorList>
            <person name="Sakai H."/>
            <person name="Nur N."/>
            <person name="Suwanto A."/>
            <person name="Kurosawa N."/>
        </authorList>
    </citation>
    <scope>NUCLEOTIDE SEQUENCE</scope>
    <source>
        <strain evidence="6">KD-1</strain>
    </source>
</reference>
<evidence type="ECO:0000259" key="5">
    <source>
        <dbReference type="PROSITE" id="PS50893"/>
    </source>
</evidence>
<dbReference type="AlphaFoldDB" id="A0AAT9GQW2"/>
<keyword evidence="3" id="KW-0547">Nucleotide-binding</keyword>
<dbReference type="EMBL" id="AP031322">
    <property type="protein sequence ID" value="BFH73026.1"/>
    <property type="molecule type" value="Genomic_DNA"/>
</dbReference>
<dbReference type="InterPro" id="IPR003439">
    <property type="entry name" value="ABC_transporter-like_ATP-bd"/>
</dbReference>
<feature type="domain" description="ABC transporter" evidence="5">
    <location>
        <begin position="3"/>
        <end position="230"/>
    </location>
</feature>
<dbReference type="RefSeq" id="WP_369611205.1">
    <property type="nucleotide sequence ID" value="NZ_AP031322.1"/>
</dbReference>
<gene>
    <name evidence="6" type="ORF">SJAV_09700</name>
</gene>
<dbReference type="Gene3D" id="3.40.50.300">
    <property type="entry name" value="P-loop containing nucleotide triphosphate hydrolases"/>
    <property type="match status" value="1"/>
</dbReference>
<dbReference type="PANTHER" id="PTHR42711">
    <property type="entry name" value="ABC TRANSPORTER ATP-BINDING PROTEIN"/>
    <property type="match status" value="1"/>
</dbReference>
<dbReference type="GeneID" id="92353899"/>
<keyword evidence="4 6" id="KW-0067">ATP-binding</keyword>
<proteinExistence type="inferred from homology"/>
<dbReference type="GO" id="GO:0005524">
    <property type="term" value="F:ATP binding"/>
    <property type="evidence" value="ECO:0007669"/>
    <property type="project" value="UniProtKB-KW"/>
</dbReference>
<dbReference type="InterPro" id="IPR027417">
    <property type="entry name" value="P-loop_NTPase"/>
</dbReference>
<dbReference type="PROSITE" id="PS50893">
    <property type="entry name" value="ABC_TRANSPORTER_2"/>
    <property type="match status" value="1"/>
</dbReference>
<dbReference type="SMART" id="SM00382">
    <property type="entry name" value="AAA"/>
    <property type="match status" value="1"/>
</dbReference>
<dbReference type="SUPFAM" id="SSF52540">
    <property type="entry name" value="P-loop containing nucleoside triphosphate hydrolases"/>
    <property type="match status" value="1"/>
</dbReference>
<dbReference type="PANTHER" id="PTHR42711:SF5">
    <property type="entry name" value="ABC TRANSPORTER ATP-BINDING PROTEIN NATA"/>
    <property type="match status" value="1"/>
</dbReference>
<organism evidence="6">
    <name type="scientific">Sulfurisphaera javensis</name>
    <dbReference type="NCBI Taxonomy" id="2049879"/>
    <lineage>
        <taxon>Archaea</taxon>
        <taxon>Thermoproteota</taxon>
        <taxon>Thermoprotei</taxon>
        <taxon>Sulfolobales</taxon>
        <taxon>Sulfolobaceae</taxon>
        <taxon>Sulfurisphaera</taxon>
    </lineage>
</organism>